<feature type="transmembrane region" description="Helical" evidence="1">
    <location>
        <begin position="199"/>
        <end position="218"/>
    </location>
</feature>
<feature type="transmembrane region" description="Helical" evidence="1">
    <location>
        <begin position="167"/>
        <end position="187"/>
    </location>
</feature>
<name>A0A507BR50_9FUNG</name>
<feature type="transmembrane region" description="Helical" evidence="1">
    <location>
        <begin position="256"/>
        <end position="277"/>
    </location>
</feature>
<keyword evidence="1" id="KW-0812">Transmembrane</keyword>
<gene>
    <name evidence="2" type="ORF">SmJEL517_g04643</name>
</gene>
<proteinExistence type="predicted"/>
<evidence type="ECO:0000313" key="2">
    <source>
        <dbReference type="EMBL" id="TPX32200.1"/>
    </source>
</evidence>
<dbReference type="EMBL" id="QEAO01000033">
    <property type="protein sequence ID" value="TPX32200.1"/>
    <property type="molecule type" value="Genomic_DNA"/>
</dbReference>
<keyword evidence="1" id="KW-1133">Transmembrane helix</keyword>
<dbReference type="RefSeq" id="XP_031023450.1">
    <property type="nucleotide sequence ID" value="XM_031170571.1"/>
</dbReference>
<dbReference type="GeneID" id="42005868"/>
<evidence type="ECO:0000313" key="3">
    <source>
        <dbReference type="Proteomes" id="UP000319731"/>
    </source>
</evidence>
<dbReference type="Proteomes" id="UP000319731">
    <property type="component" value="Unassembled WGS sequence"/>
</dbReference>
<feature type="transmembrane region" description="Helical" evidence="1">
    <location>
        <begin position="100"/>
        <end position="118"/>
    </location>
</feature>
<sequence>MALDNRRQDLSSANLISDAPDEIDIRVNTVLYLLVFANLWTILMTIIPVFANDIPLYDASHPGWYTSNDVVRIIEPIGTLPFQFFILLESRIFEVGSRTEIVLVSLCFTVSAAIYQQGAGFHSAANMFKHVFEDALAIPSTSGALTVLLNDGYVYTRTTWEHYVGHYLYAIGGILVSFTHAYAYRNVKIKAGLTTPSQKVLLCLAIIIYGLIIGSVAVEFPKGVIVALVLIIVYGFGVLGTVLVRSKSVFSWGTRIMLQYFFYAYCISLVIVIGWMIHVRGIADRVESTGGVS</sequence>
<dbReference type="OrthoDB" id="2377933at2759"/>
<accession>A0A507BR50</accession>
<organism evidence="2 3">
    <name type="scientific">Synchytrium microbalum</name>
    <dbReference type="NCBI Taxonomy" id="1806994"/>
    <lineage>
        <taxon>Eukaryota</taxon>
        <taxon>Fungi</taxon>
        <taxon>Fungi incertae sedis</taxon>
        <taxon>Chytridiomycota</taxon>
        <taxon>Chytridiomycota incertae sedis</taxon>
        <taxon>Chytridiomycetes</taxon>
        <taxon>Synchytriales</taxon>
        <taxon>Synchytriaceae</taxon>
        <taxon>Synchytrium</taxon>
    </lineage>
</organism>
<keyword evidence="1" id="KW-0472">Membrane</keyword>
<dbReference type="AlphaFoldDB" id="A0A507BR50"/>
<feature type="transmembrane region" description="Helical" evidence="1">
    <location>
        <begin position="30"/>
        <end position="50"/>
    </location>
</feature>
<feature type="transmembrane region" description="Helical" evidence="1">
    <location>
        <begin position="224"/>
        <end position="244"/>
    </location>
</feature>
<evidence type="ECO:0000256" key="1">
    <source>
        <dbReference type="SAM" id="Phobius"/>
    </source>
</evidence>
<keyword evidence="3" id="KW-1185">Reference proteome</keyword>
<reference evidence="2 3" key="1">
    <citation type="journal article" date="2019" name="Sci. Rep.">
        <title>Comparative genomics of chytrid fungi reveal insights into the obligate biotrophic and pathogenic lifestyle of Synchytrium endobioticum.</title>
        <authorList>
            <person name="van de Vossenberg B.T.L.H."/>
            <person name="Warris S."/>
            <person name="Nguyen H.D.T."/>
            <person name="van Gent-Pelzer M.P.E."/>
            <person name="Joly D.L."/>
            <person name="van de Geest H.C."/>
            <person name="Bonants P.J.M."/>
            <person name="Smith D.S."/>
            <person name="Levesque C.A."/>
            <person name="van der Lee T.A.J."/>
        </authorList>
    </citation>
    <scope>NUCLEOTIDE SEQUENCE [LARGE SCALE GENOMIC DNA]</scope>
    <source>
        <strain evidence="2 3">JEL517</strain>
    </source>
</reference>
<feature type="transmembrane region" description="Helical" evidence="1">
    <location>
        <begin position="70"/>
        <end position="88"/>
    </location>
</feature>
<comment type="caution">
    <text evidence="2">The sequence shown here is derived from an EMBL/GenBank/DDBJ whole genome shotgun (WGS) entry which is preliminary data.</text>
</comment>
<protein>
    <submittedName>
        <fullName evidence="2">Uncharacterized protein</fullName>
    </submittedName>
</protein>